<dbReference type="Gramene" id="Kaladp0075s0040.1.v1.1">
    <property type="protein sequence ID" value="Kaladp0075s0040.1.v1.1"/>
    <property type="gene ID" value="Kaladp0075s0040.v1.1"/>
</dbReference>
<protein>
    <submittedName>
        <fullName evidence="1">Uncharacterized protein</fullName>
    </submittedName>
</protein>
<evidence type="ECO:0000313" key="2">
    <source>
        <dbReference type="Proteomes" id="UP000594263"/>
    </source>
</evidence>
<sequence length="69" mass="8319">MLHFFTMLKCLSQTKKKWFAALLSGQCLLHPFRLSQMKRSNSSFFYVRDQDMRLMNSTSSTTRTRWKTY</sequence>
<dbReference type="AlphaFoldDB" id="A0A7N1A1R1"/>
<dbReference type="Proteomes" id="UP000594263">
    <property type="component" value="Unplaced"/>
</dbReference>
<evidence type="ECO:0000313" key="1">
    <source>
        <dbReference type="EnsemblPlants" id="Kaladp0075s0040.1.v1.1"/>
    </source>
</evidence>
<proteinExistence type="predicted"/>
<reference evidence="1" key="1">
    <citation type="submission" date="2021-01" db="UniProtKB">
        <authorList>
            <consortium name="EnsemblPlants"/>
        </authorList>
    </citation>
    <scope>IDENTIFICATION</scope>
</reference>
<accession>A0A7N1A1R1</accession>
<organism evidence="1 2">
    <name type="scientific">Kalanchoe fedtschenkoi</name>
    <name type="common">Lavender scallops</name>
    <name type="synonym">South American air plant</name>
    <dbReference type="NCBI Taxonomy" id="63787"/>
    <lineage>
        <taxon>Eukaryota</taxon>
        <taxon>Viridiplantae</taxon>
        <taxon>Streptophyta</taxon>
        <taxon>Embryophyta</taxon>
        <taxon>Tracheophyta</taxon>
        <taxon>Spermatophyta</taxon>
        <taxon>Magnoliopsida</taxon>
        <taxon>eudicotyledons</taxon>
        <taxon>Gunneridae</taxon>
        <taxon>Pentapetalae</taxon>
        <taxon>Saxifragales</taxon>
        <taxon>Crassulaceae</taxon>
        <taxon>Kalanchoe</taxon>
    </lineage>
</organism>
<dbReference type="EnsemblPlants" id="Kaladp0075s0040.1.v1.1">
    <property type="protein sequence ID" value="Kaladp0075s0040.1.v1.1"/>
    <property type="gene ID" value="Kaladp0075s0040.v1.1"/>
</dbReference>
<name>A0A7N1A1R1_KALFE</name>
<keyword evidence="2" id="KW-1185">Reference proteome</keyword>